<reference evidence="6 7" key="1">
    <citation type="submission" date="2019-07" db="EMBL/GenBank/DDBJ databases">
        <title>Genome sequencing of lignin-degrading bacterial isolates.</title>
        <authorList>
            <person name="Gladden J."/>
        </authorList>
    </citation>
    <scope>NUCLEOTIDE SEQUENCE [LARGE SCALE GENOMIC DNA]</scope>
    <source>
        <strain evidence="6 7">J11</strain>
    </source>
</reference>
<dbReference type="PROSITE" id="PS51078">
    <property type="entry name" value="ICLR_ED"/>
    <property type="match status" value="1"/>
</dbReference>
<dbReference type="Pfam" id="PF09339">
    <property type="entry name" value="HTH_IclR"/>
    <property type="match status" value="1"/>
</dbReference>
<dbReference type="SMART" id="SM00346">
    <property type="entry name" value="HTH_ICLR"/>
    <property type="match status" value="1"/>
</dbReference>
<dbReference type="PROSITE" id="PS51077">
    <property type="entry name" value="HTH_ICLR"/>
    <property type="match status" value="1"/>
</dbReference>
<comment type="caution">
    <text evidence="6">The sequence shown here is derived from an EMBL/GenBank/DDBJ whole genome shotgun (WGS) entry which is preliminary data.</text>
</comment>
<accession>A0A562B1U0</accession>
<dbReference type="InterPro" id="IPR005471">
    <property type="entry name" value="Tscrpt_reg_IclR_N"/>
</dbReference>
<evidence type="ECO:0000313" key="7">
    <source>
        <dbReference type="Proteomes" id="UP000318141"/>
    </source>
</evidence>
<gene>
    <name evidence="6" type="ORF">L602_000800000470</name>
</gene>
<keyword evidence="3" id="KW-0804">Transcription</keyword>
<dbReference type="InterPro" id="IPR036390">
    <property type="entry name" value="WH_DNA-bd_sf"/>
</dbReference>
<dbReference type="Gene3D" id="1.10.10.10">
    <property type="entry name" value="Winged helix-like DNA-binding domain superfamily/Winged helix DNA-binding domain"/>
    <property type="match status" value="1"/>
</dbReference>
<name>A0A562B1U0_9BURK</name>
<evidence type="ECO:0000259" key="4">
    <source>
        <dbReference type="PROSITE" id="PS51077"/>
    </source>
</evidence>
<dbReference type="GO" id="GO:0003677">
    <property type="term" value="F:DNA binding"/>
    <property type="evidence" value="ECO:0007669"/>
    <property type="project" value="UniProtKB-KW"/>
</dbReference>
<keyword evidence="2" id="KW-0238">DNA-binding</keyword>
<dbReference type="InterPro" id="IPR036388">
    <property type="entry name" value="WH-like_DNA-bd_sf"/>
</dbReference>
<dbReference type="GO" id="GO:0045892">
    <property type="term" value="P:negative regulation of DNA-templated transcription"/>
    <property type="evidence" value="ECO:0007669"/>
    <property type="project" value="TreeGrafter"/>
</dbReference>
<dbReference type="InterPro" id="IPR029016">
    <property type="entry name" value="GAF-like_dom_sf"/>
</dbReference>
<sequence length="304" mass="33583">MCGRSMTFQAPPWPKMAGIRLARPFPNLTFMASRAPTGEFAAPPVAGTAAFSKFMAVLQLVADLDEPTTIGDLAKRSGYPRTTVYRIVAALVAEGMLRENPRNGTLSLGPRLMQLASRSWARSDLRLAAIEALKELRDLTGETVHLAVPNGNTMVYIEKLESISAVRMASRIGTAVSMHSTAVGKAYLAALPAESRERLLPRLDLPRYTEHTVQDLDVLRRQIETFARQGWSVDEEENEAGIYCFGGAIRDPRGEPLAAVSISTLRFRQKQDKQAAYIRPLLEACRTIERRIAETPAFDSVREP</sequence>
<dbReference type="InterPro" id="IPR050707">
    <property type="entry name" value="HTH_MetabolicPath_Reg"/>
</dbReference>
<evidence type="ECO:0000256" key="1">
    <source>
        <dbReference type="ARBA" id="ARBA00023015"/>
    </source>
</evidence>
<dbReference type="GO" id="GO:0003700">
    <property type="term" value="F:DNA-binding transcription factor activity"/>
    <property type="evidence" value="ECO:0007669"/>
    <property type="project" value="TreeGrafter"/>
</dbReference>
<keyword evidence="1" id="KW-0805">Transcription regulation</keyword>
<dbReference type="SUPFAM" id="SSF55781">
    <property type="entry name" value="GAF domain-like"/>
    <property type="match status" value="1"/>
</dbReference>
<dbReference type="AlphaFoldDB" id="A0A562B1U0"/>
<evidence type="ECO:0000256" key="3">
    <source>
        <dbReference type="ARBA" id="ARBA00023163"/>
    </source>
</evidence>
<protein>
    <submittedName>
        <fullName evidence="6">IclR family transcriptional regulator</fullName>
    </submittedName>
</protein>
<dbReference type="PANTHER" id="PTHR30136:SF24">
    <property type="entry name" value="HTH-TYPE TRANSCRIPTIONAL REPRESSOR ALLR"/>
    <property type="match status" value="1"/>
</dbReference>
<proteinExistence type="predicted"/>
<evidence type="ECO:0000256" key="2">
    <source>
        <dbReference type="ARBA" id="ARBA00023125"/>
    </source>
</evidence>
<dbReference type="Pfam" id="PF01614">
    <property type="entry name" value="IclR_C"/>
    <property type="match status" value="1"/>
</dbReference>
<keyword evidence="7" id="KW-1185">Reference proteome</keyword>
<dbReference type="Gene3D" id="3.30.450.40">
    <property type="match status" value="1"/>
</dbReference>
<dbReference type="PANTHER" id="PTHR30136">
    <property type="entry name" value="HELIX-TURN-HELIX TRANSCRIPTIONAL REGULATOR, ICLR FAMILY"/>
    <property type="match status" value="1"/>
</dbReference>
<dbReference type="EMBL" id="VLJN01000066">
    <property type="protein sequence ID" value="TWG78978.1"/>
    <property type="molecule type" value="Genomic_DNA"/>
</dbReference>
<feature type="domain" description="IclR-ED" evidence="5">
    <location>
        <begin position="111"/>
        <end position="294"/>
    </location>
</feature>
<organism evidence="6 7">
    <name type="scientific">Cupriavidus gilardii J11</name>
    <dbReference type="NCBI Taxonomy" id="936133"/>
    <lineage>
        <taxon>Bacteria</taxon>
        <taxon>Pseudomonadati</taxon>
        <taxon>Pseudomonadota</taxon>
        <taxon>Betaproteobacteria</taxon>
        <taxon>Burkholderiales</taxon>
        <taxon>Burkholderiaceae</taxon>
        <taxon>Cupriavidus</taxon>
    </lineage>
</organism>
<dbReference type="InterPro" id="IPR014757">
    <property type="entry name" value="Tscrpt_reg_IclR_C"/>
</dbReference>
<evidence type="ECO:0000313" key="6">
    <source>
        <dbReference type="EMBL" id="TWG78978.1"/>
    </source>
</evidence>
<evidence type="ECO:0000259" key="5">
    <source>
        <dbReference type="PROSITE" id="PS51078"/>
    </source>
</evidence>
<dbReference type="SUPFAM" id="SSF46785">
    <property type="entry name" value="Winged helix' DNA-binding domain"/>
    <property type="match status" value="1"/>
</dbReference>
<feature type="domain" description="HTH iclR-type" evidence="4">
    <location>
        <begin position="48"/>
        <end position="110"/>
    </location>
</feature>
<dbReference type="Proteomes" id="UP000318141">
    <property type="component" value="Unassembled WGS sequence"/>
</dbReference>